<evidence type="ECO:0000313" key="1">
    <source>
        <dbReference type="EMBL" id="GDY31237.1"/>
    </source>
</evidence>
<name>A0A4D4JBA1_9PSEU</name>
<dbReference type="Gene3D" id="3.30.160.250">
    <property type="match status" value="1"/>
</dbReference>
<dbReference type="InterPro" id="IPR035069">
    <property type="entry name" value="TTHA1013/TTHA0281-like"/>
</dbReference>
<sequence length="82" mass="9046">MLAPRTLTAAIYRQQDGYTAHCLELDIATQGSTVDEAMRRLPEAVASRLRVLADPRRELSRTPAVCSFAALAFRSFQLPGIL</sequence>
<gene>
    <name evidence="1" type="ORF">GTS_28700</name>
</gene>
<reference evidence="2" key="1">
    <citation type="submission" date="2019-04" db="EMBL/GenBank/DDBJ databases">
        <title>Draft genome sequence of Pseudonocardiaceae bacterium SL3-2-4.</title>
        <authorList>
            <person name="Ningsih F."/>
            <person name="Yokota A."/>
            <person name="Sakai Y."/>
            <person name="Nanatani K."/>
            <person name="Yabe S."/>
            <person name="Oetari A."/>
            <person name="Sjamsuridzal W."/>
        </authorList>
    </citation>
    <scope>NUCLEOTIDE SEQUENCE [LARGE SCALE GENOMIC DNA]</scope>
    <source>
        <strain evidence="2">SL3-2-4</strain>
    </source>
</reference>
<evidence type="ECO:0008006" key="3">
    <source>
        <dbReference type="Google" id="ProtNLM"/>
    </source>
</evidence>
<keyword evidence="2" id="KW-1185">Reference proteome</keyword>
<comment type="caution">
    <text evidence="1">The sequence shown here is derived from an EMBL/GenBank/DDBJ whole genome shotgun (WGS) entry which is preliminary data.</text>
</comment>
<proteinExistence type="predicted"/>
<accession>A0A4D4JBA1</accession>
<dbReference type="Proteomes" id="UP000298860">
    <property type="component" value="Unassembled WGS sequence"/>
</dbReference>
<dbReference type="RefSeq" id="WP_137814305.1">
    <property type="nucleotide sequence ID" value="NZ_BJFL01000012.1"/>
</dbReference>
<dbReference type="EMBL" id="BJFL01000012">
    <property type="protein sequence ID" value="GDY31237.1"/>
    <property type="molecule type" value="Genomic_DNA"/>
</dbReference>
<organism evidence="1 2">
    <name type="scientific">Gandjariella thermophila</name>
    <dbReference type="NCBI Taxonomy" id="1931992"/>
    <lineage>
        <taxon>Bacteria</taxon>
        <taxon>Bacillati</taxon>
        <taxon>Actinomycetota</taxon>
        <taxon>Actinomycetes</taxon>
        <taxon>Pseudonocardiales</taxon>
        <taxon>Pseudonocardiaceae</taxon>
        <taxon>Gandjariella</taxon>
    </lineage>
</organism>
<dbReference type="AlphaFoldDB" id="A0A4D4JBA1"/>
<evidence type="ECO:0000313" key="2">
    <source>
        <dbReference type="Proteomes" id="UP000298860"/>
    </source>
</evidence>
<dbReference type="OrthoDB" id="573854at2"/>
<protein>
    <recommendedName>
        <fullName evidence="3">DUF1902 domain-containing protein</fullName>
    </recommendedName>
</protein>
<dbReference type="SUPFAM" id="SSF143100">
    <property type="entry name" value="TTHA1013/TTHA0281-like"/>
    <property type="match status" value="1"/>
</dbReference>